<evidence type="ECO:0000256" key="5">
    <source>
        <dbReference type="SAM" id="Phobius"/>
    </source>
</evidence>
<keyword evidence="8" id="KW-1185">Reference proteome</keyword>
<dbReference type="InterPro" id="IPR043128">
    <property type="entry name" value="Rev_trsase/Diguanyl_cyclase"/>
</dbReference>
<reference evidence="8" key="1">
    <citation type="submission" date="2020-06" db="EMBL/GenBank/DDBJ databases">
        <title>Thalassolituus marinus alknpb1M-1, a hydrocarbon-degrading bacterium isolated from the deep-sea overlying water using an in-situ strategy from the South China Sea basin.</title>
        <authorList>
            <person name="Dong C."/>
            <person name="Chen Y."/>
            <person name="Shao Z."/>
        </authorList>
    </citation>
    <scope>NUCLEOTIDE SEQUENCE [LARGE SCALE GENOMIC DNA]</scope>
    <source>
        <strain evidence="8">alknpb1M-1</strain>
    </source>
</reference>
<dbReference type="Pfam" id="PF00990">
    <property type="entry name" value="GGDEF"/>
    <property type="match status" value="1"/>
</dbReference>
<gene>
    <name evidence="7" type="ORF">HUF19_15785</name>
</gene>
<dbReference type="Proteomes" id="UP001065322">
    <property type="component" value="Chromosome"/>
</dbReference>
<evidence type="ECO:0000256" key="3">
    <source>
        <dbReference type="ARBA" id="ARBA00022989"/>
    </source>
</evidence>
<dbReference type="EMBL" id="CP054475">
    <property type="protein sequence ID" value="UXD88808.1"/>
    <property type="molecule type" value="Genomic_DNA"/>
</dbReference>
<dbReference type="InterPro" id="IPR029787">
    <property type="entry name" value="Nucleotide_cyclase"/>
</dbReference>
<dbReference type="RefSeq" id="WP_260997533.1">
    <property type="nucleotide sequence ID" value="NZ_CP054475.1"/>
</dbReference>
<dbReference type="SMART" id="SM00267">
    <property type="entry name" value="GGDEF"/>
    <property type="match status" value="1"/>
</dbReference>
<dbReference type="PROSITE" id="PS50887">
    <property type="entry name" value="GGDEF"/>
    <property type="match status" value="1"/>
</dbReference>
<dbReference type="InterPro" id="IPR052163">
    <property type="entry name" value="DGC-Regulatory_Protein"/>
</dbReference>
<dbReference type="SUPFAM" id="SSF55073">
    <property type="entry name" value="Nucleotide cyclase"/>
    <property type="match status" value="1"/>
</dbReference>
<sequence length="497" mass="56231">MVNTFTREHKRLKYSYMLFAALTALALLLLLLAAGQSEWRRLQQEFSADTLVVSQFVREKMLQNETLLLALSTYFSGTQQPDMNAVRRYAATMQQRFPHVSMFQSALYLQDGSSLQVFRQIMQEQQLPDNVKSLRRGRYLENISPSEQQALPVIMVFPDNAESLVVGLDLFTVDFIARRLPARQQSRITLSEPFTLLDENPVVVMMLPVSNAQGTGYLNLLVVEVANLLPQEPSYDPRMLFRLRVAQEQGEAFSLLAHAPAVDTWSPVVLQQQQTLGFTGFQLLAEYERPLGITDINWGWLVLLTLALPLSLLLYWRLYRAHRSQAEGLEYQHQLLYRKANYDELTGLPNRYHFEDYATRLLSSAERSGTHLAILFIDLNGFKRINDELGHAAGDNVLAAVGAALSKLIRRGDMAARLGGDEFVVLMDPVSDGAQLEQVSAKLHDLIANVHHVYSERYPLTASLGSAFTAAHGYDLRNLLRVADMAMYNEKQNLQSH</sequence>
<evidence type="ECO:0000313" key="7">
    <source>
        <dbReference type="EMBL" id="UXD88808.1"/>
    </source>
</evidence>
<accession>A0ABY6AGA6</accession>
<dbReference type="InterPro" id="IPR000160">
    <property type="entry name" value="GGDEF_dom"/>
</dbReference>
<dbReference type="PANTHER" id="PTHR46663:SF2">
    <property type="entry name" value="GGDEF DOMAIN-CONTAINING PROTEIN"/>
    <property type="match status" value="1"/>
</dbReference>
<evidence type="ECO:0000256" key="2">
    <source>
        <dbReference type="ARBA" id="ARBA00022692"/>
    </source>
</evidence>
<keyword evidence="4 5" id="KW-0472">Membrane</keyword>
<evidence type="ECO:0000259" key="6">
    <source>
        <dbReference type="PROSITE" id="PS50887"/>
    </source>
</evidence>
<keyword evidence="2 5" id="KW-0812">Transmembrane</keyword>
<dbReference type="Gene3D" id="3.30.450.350">
    <property type="entry name" value="CHASE domain"/>
    <property type="match status" value="1"/>
</dbReference>
<dbReference type="NCBIfam" id="TIGR00254">
    <property type="entry name" value="GGDEF"/>
    <property type="match status" value="1"/>
</dbReference>
<dbReference type="PANTHER" id="PTHR46663">
    <property type="entry name" value="DIGUANYLATE CYCLASE DGCT-RELATED"/>
    <property type="match status" value="1"/>
</dbReference>
<keyword evidence="3 5" id="KW-1133">Transmembrane helix</keyword>
<proteinExistence type="predicted"/>
<dbReference type="InterPro" id="IPR042240">
    <property type="entry name" value="CHASE_sf"/>
</dbReference>
<dbReference type="Gene3D" id="3.30.70.270">
    <property type="match status" value="1"/>
</dbReference>
<feature type="domain" description="GGDEF" evidence="6">
    <location>
        <begin position="370"/>
        <end position="497"/>
    </location>
</feature>
<comment type="subcellular location">
    <subcellularLocation>
        <location evidence="1">Membrane</location>
    </subcellularLocation>
</comment>
<name>A0ABY6AGA6_9GAMM</name>
<evidence type="ECO:0000313" key="8">
    <source>
        <dbReference type="Proteomes" id="UP001065322"/>
    </source>
</evidence>
<feature type="transmembrane region" description="Helical" evidence="5">
    <location>
        <begin position="298"/>
        <end position="316"/>
    </location>
</feature>
<dbReference type="InterPro" id="IPR006189">
    <property type="entry name" value="CHASE_dom"/>
</dbReference>
<organism evidence="7 8">
    <name type="scientific">Thalassolituus hydrocarboniclasticus</name>
    <dbReference type="NCBI Taxonomy" id="2742796"/>
    <lineage>
        <taxon>Bacteria</taxon>
        <taxon>Pseudomonadati</taxon>
        <taxon>Pseudomonadota</taxon>
        <taxon>Gammaproteobacteria</taxon>
        <taxon>Oceanospirillales</taxon>
        <taxon>Oceanospirillaceae</taxon>
        <taxon>Thalassolituus</taxon>
    </lineage>
</organism>
<protein>
    <submittedName>
        <fullName evidence="7">Sensor domain-containing diguanylate cyclase</fullName>
    </submittedName>
</protein>
<dbReference type="CDD" id="cd01949">
    <property type="entry name" value="GGDEF"/>
    <property type="match status" value="1"/>
</dbReference>
<evidence type="ECO:0000256" key="1">
    <source>
        <dbReference type="ARBA" id="ARBA00004370"/>
    </source>
</evidence>
<evidence type="ECO:0000256" key="4">
    <source>
        <dbReference type="ARBA" id="ARBA00023136"/>
    </source>
</evidence>
<dbReference type="Pfam" id="PF03924">
    <property type="entry name" value="CHASE"/>
    <property type="match status" value="1"/>
</dbReference>